<organism evidence="7 8">
    <name type="scientific">Algisphaera agarilytica</name>
    <dbReference type="NCBI Taxonomy" id="1385975"/>
    <lineage>
        <taxon>Bacteria</taxon>
        <taxon>Pseudomonadati</taxon>
        <taxon>Planctomycetota</taxon>
        <taxon>Phycisphaerae</taxon>
        <taxon>Phycisphaerales</taxon>
        <taxon>Phycisphaeraceae</taxon>
        <taxon>Algisphaera</taxon>
    </lineage>
</organism>
<keyword evidence="3" id="KW-0378">Hydrolase</keyword>
<dbReference type="AlphaFoldDB" id="A0A7X0HB80"/>
<sequence>MLRYAAFAFAFLLSTSTQADTLTGRVVGVSDGDTITILIDKEEVKIRLEGIDAPETGQAFGTQAKKALSDQVFGEDVAVVVTDTDRYQRKIGRVYVKVRGKTRDINLAMVAAGMAWHYTAYSDDPELAEAEETARKKRRGLWRDPDPMPPWEWRKQN</sequence>
<proteinExistence type="predicted"/>
<evidence type="ECO:0000256" key="3">
    <source>
        <dbReference type="ARBA" id="ARBA00022801"/>
    </source>
</evidence>
<dbReference type="PROSITE" id="PS50830">
    <property type="entry name" value="TNASE_3"/>
    <property type="match status" value="1"/>
</dbReference>
<dbReference type="EMBL" id="JACHGY010000001">
    <property type="protein sequence ID" value="MBB6431541.1"/>
    <property type="molecule type" value="Genomic_DNA"/>
</dbReference>
<evidence type="ECO:0000313" key="8">
    <source>
        <dbReference type="Proteomes" id="UP000541810"/>
    </source>
</evidence>
<feature type="signal peptide" evidence="5">
    <location>
        <begin position="1"/>
        <end position="19"/>
    </location>
</feature>
<dbReference type="SUPFAM" id="SSF50199">
    <property type="entry name" value="Staphylococcal nuclease"/>
    <property type="match status" value="1"/>
</dbReference>
<evidence type="ECO:0000256" key="2">
    <source>
        <dbReference type="ARBA" id="ARBA00022759"/>
    </source>
</evidence>
<gene>
    <name evidence="7" type="ORF">HNQ40_003347</name>
</gene>
<feature type="domain" description="TNase-like" evidence="6">
    <location>
        <begin position="20"/>
        <end position="144"/>
    </location>
</feature>
<evidence type="ECO:0000259" key="6">
    <source>
        <dbReference type="PROSITE" id="PS50830"/>
    </source>
</evidence>
<feature type="compositionally biased region" description="Basic and acidic residues" evidence="4">
    <location>
        <begin position="141"/>
        <end position="157"/>
    </location>
</feature>
<dbReference type="GO" id="GO:0004519">
    <property type="term" value="F:endonuclease activity"/>
    <property type="evidence" value="ECO:0007669"/>
    <property type="project" value="UniProtKB-KW"/>
</dbReference>
<evidence type="ECO:0000256" key="5">
    <source>
        <dbReference type="SAM" id="SignalP"/>
    </source>
</evidence>
<accession>A0A7X0HB80</accession>
<keyword evidence="5" id="KW-0732">Signal</keyword>
<keyword evidence="1" id="KW-0540">Nuclease</keyword>
<evidence type="ECO:0000256" key="4">
    <source>
        <dbReference type="SAM" id="MobiDB-lite"/>
    </source>
</evidence>
<dbReference type="GO" id="GO:0016787">
    <property type="term" value="F:hydrolase activity"/>
    <property type="evidence" value="ECO:0007669"/>
    <property type="project" value="UniProtKB-KW"/>
</dbReference>
<feature type="region of interest" description="Disordered" evidence="4">
    <location>
        <begin position="135"/>
        <end position="157"/>
    </location>
</feature>
<comment type="caution">
    <text evidence="7">The sequence shown here is derived from an EMBL/GenBank/DDBJ whole genome shotgun (WGS) entry which is preliminary data.</text>
</comment>
<evidence type="ECO:0000256" key="1">
    <source>
        <dbReference type="ARBA" id="ARBA00022722"/>
    </source>
</evidence>
<dbReference type="SMART" id="SM00318">
    <property type="entry name" value="SNc"/>
    <property type="match status" value="1"/>
</dbReference>
<feature type="chain" id="PRO_5031423548" evidence="5">
    <location>
        <begin position="20"/>
        <end position="157"/>
    </location>
</feature>
<dbReference type="Gene3D" id="2.40.50.90">
    <property type="match status" value="1"/>
</dbReference>
<dbReference type="PANTHER" id="PTHR12302:SF3">
    <property type="entry name" value="SERINE_THREONINE-PROTEIN KINASE 31"/>
    <property type="match status" value="1"/>
</dbReference>
<dbReference type="InterPro" id="IPR002071">
    <property type="entry name" value="Thermonucl_AS"/>
</dbReference>
<name>A0A7X0HB80_9BACT</name>
<protein>
    <submittedName>
        <fullName evidence="7">Endonuclease YncB(Thermonuclease family)</fullName>
    </submittedName>
</protein>
<dbReference type="PANTHER" id="PTHR12302">
    <property type="entry name" value="EBNA2 BINDING PROTEIN P100"/>
    <property type="match status" value="1"/>
</dbReference>
<dbReference type="PROSITE" id="PS01123">
    <property type="entry name" value="TNASE_1"/>
    <property type="match status" value="1"/>
</dbReference>
<dbReference type="RefSeq" id="WP_184678998.1">
    <property type="nucleotide sequence ID" value="NZ_JACHGY010000001.1"/>
</dbReference>
<dbReference type="Pfam" id="PF00565">
    <property type="entry name" value="SNase"/>
    <property type="match status" value="1"/>
</dbReference>
<dbReference type="GO" id="GO:0003676">
    <property type="term" value="F:nucleic acid binding"/>
    <property type="evidence" value="ECO:0007669"/>
    <property type="project" value="InterPro"/>
</dbReference>
<keyword evidence="2 7" id="KW-0255">Endonuclease</keyword>
<keyword evidence="8" id="KW-1185">Reference proteome</keyword>
<evidence type="ECO:0000313" key="7">
    <source>
        <dbReference type="EMBL" id="MBB6431541.1"/>
    </source>
</evidence>
<dbReference type="InterPro" id="IPR035437">
    <property type="entry name" value="SNase_OB-fold_sf"/>
</dbReference>
<dbReference type="Proteomes" id="UP000541810">
    <property type="component" value="Unassembled WGS sequence"/>
</dbReference>
<dbReference type="InterPro" id="IPR016071">
    <property type="entry name" value="Staphylococal_nuclease_OB-fold"/>
</dbReference>
<reference evidence="7 8" key="1">
    <citation type="submission" date="2020-08" db="EMBL/GenBank/DDBJ databases">
        <title>Genomic Encyclopedia of Type Strains, Phase IV (KMG-IV): sequencing the most valuable type-strain genomes for metagenomic binning, comparative biology and taxonomic classification.</title>
        <authorList>
            <person name="Goeker M."/>
        </authorList>
    </citation>
    <scope>NUCLEOTIDE SEQUENCE [LARGE SCALE GENOMIC DNA]</scope>
    <source>
        <strain evidence="7 8">DSM 103725</strain>
    </source>
</reference>